<feature type="transmembrane region" description="Helical" evidence="1">
    <location>
        <begin position="72"/>
        <end position="92"/>
    </location>
</feature>
<evidence type="ECO:0000313" key="3">
    <source>
        <dbReference type="Proteomes" id="UP000219559"/>
    </source>
</evidence>
<dbReference type="AlphaFoldDB" id="A0A2A4G3X5"/>
<dbReference type="RefSeq" id="WP_097443833.1">
    <property type="nucleotide sequence ID" value="NZ_NBWU01000009.1"/>
</dbReference>
<organism evidence="2 3">
    <name type="scientific">Sediminicola luteus</name>
    <dbReference type="NCBI Taxonomy" id="319238"/>
    <lineage>
        <taxon>Bacteria</taxon>
        <taxon>Pseudomonadati</taxon>
        <taxon>Bacteroidota</taxon>
        <taxon>Flavobacteriia</taxon>
        <taxon>Flavobacteriales</taxon>
        <taxon>Flavobacteriaceae</taxon>
        <taxon>Sediminicola</taxon>
    </lineage>
</organism>
<dbReference type="OrthoDB" id="981524at2"/>
<reference evidence="2 3" key="1">
    <citation type="submission" date="2017-04" db="EMBL/GenBank/DDBJ databases">
        <title>A new member of the family Flavobacteriaceae isolated from ascidians.</title>
        <authorList>
            <person name="Chen L."/>
        </authorList>
    </citation>
    <scope>NUCLEOTIDE SEQUENCE [LARGE SCALE GENOMIC DNA]</scope>
    <source>
        <strain evidence="2 3">HQA918</strain>
    </source>
</reference>
<accession>A0A2A4G3X5</accession>
<evidence type="ECO:0000256" key="1">
    <source>
        <dbReference type="SAM" id="Phobius"/>
    </source>
</evidence>
<keyword evidence="1" id="KW-0472">Membrane</keyword>
<gene>
    <name evidence="2" type="ORF">B7P33_19105</name>
</gene>
<keyword evidence="1" id="KW-0812">Transmembrane</keyword>
<sequence length="181" mass="20638">MRKKDAHKNPFQVPSGYFDNLEARIEKQLNNAPTFGKSDGFGVPNDYFDGLEKKVLAQVLPNTKNESKLRPLYYALSAAAALALLLLSSQLFNSANEIDYTDLAFSDYETYWNENPIGIELDEFDDYLTLDDTELDALYTNDLDHSIILEYLEENTNGFEVLEASENFSEQPFNSDHNLEQ</sequence>
<comment type="caution">
    <text evidence="2">The sequence shown here is derived from an EMBL/GenBank/DDBJ whole genome shotgun (WGS) entry which is preliminary data.</text>
</comment>
<dbReference type="Proteomes" id="UP000219559">
    <property type="component" value="Unassembled WGS sequence"/>
</dbReference>
<proteinExistence type="predicted"/>
<protein>
    <submittedName>
        <fullName evidence="2">Uncharacterized protein</fullName>
    </submittedName>
</protein>
<keyword evidence="3" id="KW-1185">Reference proteome</keyword>
<evidence type="ECO:0000313" key="2">
    <source>
        <dbReference type="EMBL" id="PCE62462.1"/>
    </source>
</evidence>
<name>A0A2A4G3X5_9FLAO</name>
<dbReference type="EMBL" id="NBWU01000009">
    <property type="protein sequence ID" value="PCE62462.1"/>
    <property type="molecule type" value="Genomic_DNA"/>
</dbReference>
<keyword evidence="1" id="KW-1133">Transmembrane helix</keyword>